<feature type="region of interest" description="Disordered" evidence="1">
    <location>
        <begin position="76"/>
        <end position="132"/>
    </location>
</feature>
<proteinExistence type="predicted"/>
<dbReference type="GO" id="GO:0005576">
    <property type="term" value="C:extracellular region"/>
    <property type="evidence" value="ECO:0007669"/>
    <property type="project" value="InterPro"/>
</dbReference>
<dbReference type="AlphaFoldDB" id="A0A507FNF4"/>
<dbReference type="InterPro" id="IPR001283">
    <property type="entry name" value="CRISP-related"/>
</dbReference>
<dbReference type="Proteomes" id="UP000320333">
    <property type="component" value="Unassembled WGS sequence"/>
</dbReference>
<feature type="signal peptide" evidence="2">
    <location>
        <begin position="1"/>
        <end position="17"/>
    </location>
</feature>
<dbReference type="InterPro" id="IPR014044">
    <property type="entry name" value="CAP_dom"/>
</dbReference>
<protein>
    <recommendedName>
        <fullName evidence="3">SCP domain-containing protein</fullName>
    </recommendedName>
</protein>
<dbReference type="SUPFAM" id="SSF55797">
    <property type="entry name" value="PR-1-like"/>
    <property type="match status" value="1"/>
</dbReference>
<evidence type="ECO:0000259" key="3">
    <source>
        <dbReference type="SMART" id="SM00198"/>
    </source>
</evidence>
<accession>A0A507FNF4</accession>
<organism evidence="4 5">
    <name type="scientific">Chytriomyces confervae</name>
    <dbReference type="NCBI Taxonomy" id="246404"/>
    <lineage>
        <taxon>Eukaryota</taxon>
        <taxon>Fungi</taxon>
        <taxon>Fungi incertae sedis</taxon>
        <taxon>Chytridiomycota</taxon>
        <taxon>Chytridiomycota incertae sedis</taxon>
        <taxon>Chytridiomycetes</taxon>
        <taxon>Chytridiales</taxon>
        <taxon>Chytriomycetaceae</taxon>
        <taxon>Chytriomyces</taxon>
    </lineage>
</organism>
<dbReference type="PRINTS" id="PR00837">
    <property type="entry name" value="V5TPXLIKE"/>
</dbReference>
<name>A0A507FNF4_9FUNG</name>
<reference evidence="4 5" key="1">
    <citation type="journal article" date="2019" name="Sci. Rep.">
        <title>Comparative genomics of chytrid fungi reveal insights into the obligate biotrophic and pathogenic lifestyle of Synchytrium endobioticum.</title>
        <authorList>
            <person name="van de Vossenberg B.T.L.H."/>
            <person name="Warris S."/>
            <person name="Nguyen H.D.T."/>
            <person name="van Gent-Pelzer M.P.E."/>
            <person name="Joly D.L."/>
            <person name="van de Geest H.C."/>
            <person name="Bonants P.J.M."/>
            <person name="Smith D.S."/>
            <person name="Levesque C.A."/>
            <person name="van der Lee T.A.J."/>
        </authorList>
    </citation>
    <scope>NUCLEOTIDE SEQUENCE [LARGE SCALE GENOMIC DNA]</scope>
    <source>
        <strain evidence="4 5">CBS 675.73</strain>
    </source>
</reference>
<keyword evidence="2" id="KW-0732">Signal</keyword>
<dbReference type="PROSITE" id="PS01010">
    <property type="entry name" value="CRISP_2"/>
    <property type="match status" value="1"/>
</dbReference>
<feature type="domain" description="SCP" evidence="3">
    <location>
        <begin position="171"/>
        <end position="303"/>
    </location>
</feature>
<dbReference type="OrthoDB" id="2128882at2759"/>
<dbReference type="PANTHER" id="PTHR10334">
    <property type="entry name" value="CYSTEINE-RICH SECRETORY PROTEIN-RELATED"/>
    <property type="match status" value="1"/>
</dbReference>
<sequence length="309" mass="31997">MRISILVISITAACVMAAPKRKCKVHSNPQVSSTTAVPQAVSSSVAASAESLIVPDPVVVQNAPAAAAEQVLAEETVTKPEEAPAQADASTTEAQAPAPAPQAEAETSNAPAPAPQEEVEPAPAPAPQAQVEEVPAPVPAPQAEEPQKQVVQVQSQAQTGTTTSVTGMSATDDQAMLAAHNAFRASNGIGPLQYDSSIALHSVSWAKVLASQGCNLVHGDHDGLGQNLYMSSGTSTPRNSMQEMFDAWSSEDISPGGALNHATQALWPKTTKVGCAIAWGTSRNGWQCEVLVCNYSPPGNFVGKYWADV</sequence>
<feature type="compositionally biased region" description="Low complexity" evidence="1">
    <location>
        <begin position="89"/>
        <end position="111"/>
    </location>
</feature>
<dbReference type="SMART" id="SM00198">
    <property type="entry name" value="SCP"/>
    <property type="match status" value="1"/>
</dbReference>
<evidence type="ECO:0000256" key="1">
    <source>
        <dbReference type="SAM" id="MobiDB-lite"/>
    </source>
</evidence>
<dbReference type="Pfam" id="PF00188">
    <property type="entry name" value="CAP"/>
    <property type="match status" value="1"/>
</dbReference>
<evidence type="ECO:0000256" key="2">
    <source>
        <dbReference type="SAM" id="SignalP"/>
    </source>
</evidence>
<evidence type="ECO:0000313" key="4">
    <source>
        <dbReference type="EMBL" id="TPX77115.1"/>
    </source>
</evidence>
<evidence type="ECO:0000313" key="5">
    <source>
        <dbReference type="Proteomes" id="UP000320333"/>
    </source>
</evidence>
<dbReference type="InterPro" id="IPR018244">
    <property type="entry name" value="Allrgn_V5/Tpx1_CS"/>
</dbReference>
<gene>
    <name evidence="4" type="ORF">CcCBS67573_g01627</name>
</gene>
<keyword evidence="5" id="KW-1185">Reference proteome</keyword>
<dbReference type="STRING" id="246404.A0A507FNF4"/>
<comment type="caution">
    <text evidence="4">The sequence shown here is derived from an EMBL/GenBank/DDBJ whole genome shotgun (WGS) entry which is preliminary data.</text>
</comment>
<dbReference type="InterPro" id="IPR035940">
    <property type="entry name" value="CAP_sf"/>
</dbReference>
<dbReference type="EMBL" id="QEAP01000028">
    <property type="protein sequence ID" value="TPX77115.1"/>
    <property type="molecule type" value="Genomic_DNA"/>
</dbReference>
<dbReference type="Gene3D" id="3.40.33.10">
    <property type="entry name" value="CAP"/>
    <property type="match status" value="1"/>
</dbReference>
<feature type="chain" id="PRO_5021381958" description="SCP domain-containing protein" evidence="2">
    <location>
        <begin position="18"/>
        <end position="309"/>
    </location>
</feature>